<accession>A0A815GGG3</accession>
<evidence type="ECO:0000256" key="7">
    <source>
        <dbReference type="SAM" id="MobiDB-lite"/>
    </source>
</evidence>
<feature type="domain" description="Alpha-type protein kinase" evidence="8">
    <location>
        <begin position="368"/>
        <end position="616"/>
    </location>
</feature>
<comment type="subcellular location">
    <subcellularLocation>
        <location evidence="1">Secreted</location>
    </subcellularLocation>
</comment>
<dbReference type="InterPro" id="IPR011009">
    <property type="entry name" value="Kinase-like_dom_sf"/>
</dbReference>
<keyword evidence="5" id="KW-0732">Signal</keyword>
<dbReference type="SUPFAM" id="SSF53300">
    <property type="entry name" value="vWA-like"/>
    <property type="match status" value="1"/>
</dbReference>
<evidence type="ECO:0000256" key="4">
    <source>
        <dbReference type="ARBA" id="ARBA00022679"/>
    </source>
</evidence>
<dbReference type="InterPro" id="IPR052969">
    <property type="entry name" value="Thr-specific_kinase-like"/>
</dbReference>
<gene>
    <name evidence="9" type="ORF">EDS130_LOCUS32656</name>
    <name evidence="10" type="ORF">XAT740_LOCUS40487</name>
</gene>
<dbReference type="PROSITE" id="PS51158">
    <property type="entry name" value="ALPHA_KINASE"/>
    <property type="match status" value="1"/>
</dbReference>
<dbReference type="Proteomes" id="UP000663828">
    <property type="component" value="Unassembled WGS sequence"/>
</dbReference>
<dbReference type="SUPFAM" id="SSF56112">
    <property type="entry name" value="Protein kinase-like (PK-like)"/>
    <property type="match status" value="1"/>
</dbReference>
<dbReference type="Gene3D" id="3.20.200.10">
    <property type="entry name" value="MHCK/EF2 kinase"/>
    <property type="match status" value="1"/>
</dbReference>
<dbReference type="OrthoDB" id="301415at2759"/>
<dbReference type="EMBL" id="CAJNOR010004611">
    <property type="protein sequence ID" value="CAF1515763.1"/>
    <property type="molecule type" value="Genomic_DNA"/>
</dbReference>
<sequence>MNQSSLISSSTIESTNSSSGTLKDTVDSIRLKKNASRNSLASIDWNVETSDSAIDFDIESLDKQFQQLSLDFKHSMQDLRNDPHNETIRKKVKATMEDLSRIKTWSSLLKTEEGFAIVKEAMLQRRRNEVNQRKYEIDEVLKLTKAQSTVDVCFLMDCTGSMGCYIDATKTQIGQLTDTISKLYDTTPRLAFIGYRDIDESIEQLDFTDDVDAFKMFLNQVKATGGHDTCEDVFSGLEIIPTLTWSNSNRLLIHICDAPCHGRDYYKSQDSISDTYPKGDPKNRELSKLLLDIKRLKVTYCTIQLNDFTKQMFDEFSFIYGTISEIHVENPAAMIKRVCQETSDIIMSSIKSTMSSFRSANKQTKPYTLLGKEPDWSTVDIFEVHTIEVIPPLKMEDLFRSLFIGRGSGKIKIAPHPFAQGSLRFAFYGQLASDGYEMMDVVFKEFSSSSSYDNQLEVYQEHLEIQAIAKFLAEQFNDELKRIIKKPITVVYADADLVQVKSDESKVYQVEARMHQDWHKWNNNSGGVSVTEYSTVLQAFSHWTHHITAARLMVVDLQGVKVDNAYLLTDPAIHCDDLLRFKHTRTNFGVKGMREFFRTHICSEVCSLLQLPLHETELSSSLNNSNNGLESFIVLNSIDELDEKTAIVETYPATTKDYFVTKTFEYVE</sequence>
<dbReference type="GO" id="GO:0005524">
    <property type="term" value="F:ATP binding"/>
    <property type="evidence" value="ECO:0007669"/>
    <property type="project" value="InterPro"/>
</dbReference>
<keyword evidence="6" id="KW-0418">Kinase</keyword>
<dbReference type="PANTHER" id="PTHR47763:SF4">
    <property type="entry name" value="ALPHA-PROTEIN KINASE VWKA"/>
    <property type="match status" value="1"/>
</dbReference>
<dbReference type="AlphaFoldDB" id="A0A815GGG3"/>
<dbReference type="PANTHER" id="PTHR47763">
    <property type="entry name" value="ALPHA-PROTEIN KINASE VWKA"/>
    <property type="match status" value="1"/>
</dbReference>
<dbReference type="CDD" id="cd00198">
    <property type="entry name" value="vWFA"/>
    <property type="match status" value="1"/>
</dbReference>
<dbReference type="EMBL" id="CAJNOJ010000252">
    <property type="protein sequence ID" value="CAF1339542.1"/>
    <property type="molecule type" value="Genomic_DNA"/>
</dbReference>
<dbReference type="Pfam" id="PF25106">
    <property type="entry name" value="VWA_4"/>
    <property type="match status" value="1"/>
</dbReference>
<reference evidence="9" key="1">
    <citation type="submission" date="2021-02" db="EMBL/GenBank/DDBJ databases">
        <authorList>
            <person name="Nowell W R."/>
        </authorList>
    </citation>
    <scope>NUCLEOTIDE SEQUENCE</scope>
</reference>
<dbReference type="Pfam" id="PF02816">
    <property type="entry name" value="Alpha_kinase"/>
    <property type="match status" value="1"/>
</dbReference>
<keyword evidence="4" id="KW-0808">Transferase</keyword>
<evidence type="ECO:0000313" key="12">
    <source>
        <dbReference type="Proteomes" id="UP000663852"/>
    </source>
</evidence>
<dbReference type="Proteomes" id="UP000663852">
    <property type="component" value="Unassembled WGS sequence"/>
</dbReference>
<dbReference type="GO" id="GO:0004674">
    <property type="term" value="F:protein serine/threonine kinase activity"/>
    <property type="evidence" value="ECO:0007669"/>
    <property type="project" value="UniProtKB-KW"/>
</dbReference>
<keyword evidence="11" id="KW-1185">Reference proteome</keyword>
<evidence type="ECO:0000256" key="5">
    <source>
        <dbReference type="ARBA" id="ARBA00022729"/>
    </source>
</evidence>
<dbReference type="InterPro" id="IPR004166">
    <property type="entry name" value="a-kinase_dom"/>
</dbReference>
<dbReference type="InterPro" id="IPR036465">
    <property type="entry name" value="vWFA_dom_sf"/>
</dbReference>
<dbReference type="Gene3D" id="3.40.50.410">
    <property type="entry name" value="von Willebrand factor, type A domain"/>
    <property type="match status" value="1"/>
</dbReference>
<evidence type="ECO:0000313" key="9">
    <source>
        <dbReference type="EMBL" id="CAF1339542.1"/>
    </source>
</evidence>
<name>A0A815GGG3_ADIRI</name>
<feature type="compositionally biased region" description="Low complexity" evidence="7">
    <location>
        <begin position="1"/>
        <end position="19"/>
    </location>
</feature>
<evidence type="ECO:0000256" key="3">
    <source>
        <dbReference type="ARBA" id="ARBA00022527"/>
    </source>
</evidence>
<protein>
    <recommendedName>
        <fullName evidence="8">Alpha-type protein kinase domain-containing protein</fullName>
    </recommendedName>
</protein>
<dbReference type="SMART" id="SM00811">
    <property type="entry name" value="Alpha_kinase"/>
    <property type="match status" value="1"/>
</dbReference>
<comment type="caution">
    <text evidence="9">The sequence shown here is derived from an EMBL/GenBank/DDBJ whole genome shotgun (WGS) entry which is preliminary data.</text>
</comment>
<evidence type="ECO:0000313" key="10">
    <source>
        <dbReference type="EMBL" id="CAF1515763.1"/>
    </source>
</evidence>
<dbReference type="Gene3D" id="3.30.200.20">
    <property type="entry name" value="Phosphorylase Kinase, domain 1"/>
    <property type="match status" value="1"/>
</dbReference>
<dbReference type="InterPro" id="IPR056861">
    <property type="entry name" value="HMCN1-like_VWA"/>
</dbReference>
<evidence type="ECO:0000256" key="6">
    <source>
        <dbReference type="ARBA" id="ARBA00022777"/>
    </source>
</evidence>
<evidence type="ECO:0000259" key="8">
    <source>
        <dbReference type="PROSITE" id="PS51158"/>
    </source>
</evidence>
<evidence type="ECO:0000313" key="11">
    <source>
        <dbReference type="Proteomes" id="UP000663828"/>
    </source>
</evidence>
<evidence type="ECO:0000256" key="2">
    <source>
        <dbReference type="ARBA" id="ARBA00022525"/>
    </source>
</evidence>
<organism evidence="9 12">
    <name type="scientific">Adineta ricciae</name>
    <name type="common">Rotifer</name>
    <dbReference type="NCBI Taxonomy" id="249248"/>
    <lineage>
        <taxon>Eukaryota</taxon>
        <taxon>Metazoa</taxon>
        <taxon>Spiralia</taxon>
        <taxon>Gnathifera</taxon>
        <taxon>Rotifera</taxon>
        <taxon>Eurotatoria</taxon>
        <taxon>Bdelloidea</taxon>
        <taxon>Adinetida</taxon>
        <taxon>Adinetidae</taxon>
        <taxon>Adineta</taxon>
    </lineage>
</organism>
<feature type="region of interest" description="Disordered" evidence="7">
    <location>
        <begin position="1"/>
        <end position="22"/>
    </location>
</feature>
<keyword evidence="3" id="KW-0723">Serine/threonine-protein kinase</keyword>
<keyword evidence="2" id="KW-0964">Secreted</keyword>
<proteinExistence type="predicted"/>
<evidence type="ECO:0000256" key="1">
    <source>
        <dbReference type="ARBA" id="ARBA00004613"/>
    </source>
</evidence>